<keyword evidence="4" id="KW-0547">Nucleotide-binding</keyword>
<dbReference type="Pfam" id="PF03796">
    <property type="entry name" value="DnaB_C"/>
    <property type="match status" value="1"/>
</dbReference>
<name>A0A0F9MY72_9ZZZZ</name>
<dbReference type="EC" id="5.6.2.3" evidence="10"/>
<keyword evidence="6" id="KW-0347">Helicase</keyword>
<keyword evidence="7" id="KW-0067">ATP-binding</keyword>
<evidence type="ECO:0000256" key="11">
    <source>
        <dbReference type="ARBA" id="ARBA00048954"/>
    </source>
</evidence>
<dbReference type="SUPFAM" id="SSF48024">
    <property type="entry name" value="N-terminal domain of DnaB helicase"/>
    <property type="match status" value="1"/>
</dbReference>
<dbReference type="SMART" id="SM00382">
    <property type="entry name" value="AAA"/>
    <property type="match status" value="1"/>
</dbReference>
<keyword evidence="3" id="KW-0235">DNA replication</keyword>
<evidence type="ECO:0000256" key="2">
    <source>
        <dbReference type="ARBA" id="ARBA00022515"/>
    </source>
</evidence>
<keyword evidence="2" id="KW-0639">Primosome</keyword>
<evidence type="ECO:0000256" key="5">
    <source>
        <dbReference type="ARBA" id="ARBA00022801"/>
    </source>
</evidence>
<evidence type="ECO:0000256" key="9">
    <source>
        <dbReference type="ARBA" id="ARBA00023235"/>
    </source>
</evidence>
<organism evidence="13">
    <name type="scientific">marine sediment metagenome</name>
    <dbReference type="NCBI Taxonomy" id="412755"/>
    <lineage>
        <taxon>unclassified sequences</taxon>
        <taxon>metagenomes</taxon>
        <taxon>ecological metagenomes</taxon>
    </lineage>
</organism>
<keyword evidence="5" id="KW-0378">Hydrolase</keyword>
<dbReference type="InterPro" id="IPR007693">
    <property type="entry name" value="DNA_helicase_DnaB-like_N"/>
</dbReference>
<gene>
    <name evidence="13" type="ORF">LCGC14_1098190</name>
</gene>
<evidence type="ECO:0000256" key="1">
    <source>
        <dbReference type="ARBA" id="ARBA00008428"/>
    </source>
</evidence>
<dbReference type="InterPro" id="IPR036185">
    <property type="entry name" value="DNA_heli_DnaB-like_N_sf"/>
</dbReference>
<reference evidence="13" key="1">
    <citation type="journal article" date="2015" name="Nature">
        <title>Complex archaea that bridge the gap between prokaryotes and eukaryotes.</title>
        <authorList>
            <person name="Spang A."/>
            <person name="Saw J.H."/>
            <person name="Jorgensen S.L."/>
            <person name="Zaremba-Niedzwiedzka K."/>
            <person name="Martijn J."/>
            <person name="Lind A.E."/>
            <person name="van Eijk R."/>
            <person name="Schleper C."/>
            <person name="Guy L."/>
            <person name="Ettema T.J."/>
        </authorList>
    </citation>
    <scope>NUCLEOTIDE SEQUENCE</scope>
</reference>
<dbReference type="GO" id="GO:1990077">
    <property type="term" value="C:primosome complex"/>
    <property type="evidence" value="ECO:0007669"/>
    <property type="project" value="UniProtKB-KW"/>
</dbReference>
<comment type="caution">
    <text evidence="13">The sequence shown here is derived from an EMBL/GenBank/DDBJ whole genome shotgun (WGS) entry which is preliminary data.</text>
</comment>
<dbReference type="InterPro" id="IPR027417">
    <property type="entry name" value="P-loop_NTPase"/>
</dbReference>
<feature type="domain" description="SF4 helicase" evidence="12">
    <location>
        <begin position="158"/>
        <end position="406"/>
    </location>
</feature>
<evidence type="ECO:0000256" key="8">
    <source>
        <dbReference type="ARBA" id="ARBA00023125"/>
    </source>
</evidence>
<dbReference type="AlphaFoldDB" id="A0A0F9MY72"/>
<evidence type="ECO:0000256" key="3">
    <source>
        <dbReference type="ARBA" id="ARBA00022705"/>
    </source>
</evidence>
<protein>
    <recommendedName>
        <fullName evidence="10">DNA 5'-3' helicase</fullName>
        <ecNumber evidence="10">5.6.2.3</ecNumber>
    </recommendedName>
</protein>
<sequence>MKKPSNKYNIERLFIQQLIVYPEFLNTLNIKPEHFYHNNFRVAFEVLEKMNDAKEKIVYHTLFARLAEYKGVCSEIALDEAHDFTSYALAETNLKILAEECAKRKIWKQYNKLGDAPLEFIAGVKKIELEFVEQKSKPLGEVFKTFKENYAIRKEKLKSKGSIGLITGFSVIDDNCPFDEGHLVILAAKTSVGKTALALNIAVNAAMFKQKALFFSAEMTLNELMTRTLAQLTRVSSTKFKYANADHSMAIAENEIKACEDNLSFIEAGGMTSDDICRVARQENDKIDLIVVDYVQYLKDRVEKGGTNNDRIGNIVRNLKGLAMELGCTVLALSQVNRATTDAPQLHNLRDSGNLEQDADAVLILHRESKEDTIASLVVAKNRNGKIVTDGKLMFKPELTKFYEKD</sequence>
<evidence type="ECO:0000256" key="7">
    <source>
        <dbReference type="ARBA" id="ARBA00022840"/>
    </source>
</evidence>
<dbReference type="PANTHER" id="PTHR30153:SF2">
    <property type="entry name" value="REPLICATIVE DNA HELICASE"/>
    <property type="match status" value="1"/>
</dbReference>
<keyword evidence="9" id="KW-0413">Isomerase</keyword>
<dbReference type="GO" id="GO:0016787">
    <property type="term" value="F:hydrolase activity"/>
    <property type="evidence" value="ECO:0007669"/>
    <property type="project" value="UniProtKB-KW"/>
</dbReference>
<dbReference type="GO" id="GO:0003677">
    <property type="term" value="F:DNA binding"/>
    <property type="evidence" value="ECO:0007669"/>
    <property type="project" value="UniProtKB-KW"/>
</dbReference>
<dbReference type="PROSITE" id="PS51199">
    <property type="entry name" value="SF4_HELICASE"/>
    <property type="match status" value="1"/>
</dbReference>
<dbReference type="GO" id="GO:0005524">
    <property type="term" value="F:ATP binding"/>
    <property type="evidence" value="ECO:0007669"/>
    <property type="project" value="UniProtKB-KW"/>
</dbReference>
<evidence type="ECO:0000313" key="13">
    <source>
        <dbReference type="EMBL" id="KKN04372.1"/>
    </source>
</evidence>
<evidence type="ECO:0000256" key="4">
    <source>
        <dbReference type="ARBA" id="ARBA00022741"/>
    </source>
</evidence>
<comment type="catalytic activity">
    <reaction evidence="11">
        <text>ATP + H2O = ADP + phosphate + H(+)</text>
        <dbReference type="Rhea" id="RHEA:13065"/>
        <dbReference type="ChEBI" id="CHEBI:15377"/>
        <dbReference type="ChEBI" id="CHEBI:15378"/>
        <dbReference type="ChEBI" id="CHEBI:30616"/>
        <dbReference type="ChEBI" id="CHEBI:43474"/>
        <dbReference type="ChEBI" id="CHEBI:456216"/>
        <dbReference type="EC" id="5.6.2.3"/>
    </reaction>
</comment>
<dbReference type="GO" id="GO:0005829">
    <property type="term" value="C:cytosol"/>
    <property type="evidence" value="ECO:0007669"/>
    <property type="project" value="TreeGrafter"/>
</dbReference>
<proteinExistence type="inferred from homology"/>
<evidence type="ECO:0000259" key="12">
    <source>
        <dbReference type="PROSITE" id="PS51199"/>
    </source>
</evidence>
<comment type="similarity">
    <text evidence="1">Belongs to the helicase family. DnaB subfamily.</text>
</comment>
<dbReference type="GO" id="GO:0043139">
    <property type="term" value="F:5'-3' DNA helicase activity"/>
    <property type="evidence" value="ECO:0007669"/>
    <property type="project" value="UniProtKB-EC"/>
</dbReference>
<dbReference type="SUPFAM" id="SSF52540">
    <property type="entry name" value="P-loop containing nucleoside triphosphate hydrolases"/>
    <property type="match status" value="1"/>
</dbReference>
<dbReference type="GO" id="GO:0006269">
    <property type="term" value="P:DNA replication, synthesis of primer"/>
    <property type="evidence" value="ECO:0007669"/>
    <property type="project" value="UniProtKB-KW"/>
</dbReference>
<dbReference type="PANTHER" id="PTHR30153">
    <property type="entry name" value="REPLICATIVE DNA HELICASE DNAB"/>
    <property type="match status" value="1"/>
</dbReference>
<evidence type="ECO:0000256" key="10">
    <source>
        <dbReference type="ARBA" id="ARBA00044969"/>
    </source>
</evidence>
<dbReference type="Gene3D" id="3.40.50.300">
    <property type="entry name" value="P-loop containing nucleotide triphosphate hydrolases"/>
    <property type="match status" value="1"/>
</dbReference>
<dbReference type="InterPro" id="IPR016136">
    <property type="entry name" value="DNA_helicase_N/primase_C"/>
</dbReference>
<dbReference type="Pfam" id="PF00772">
    <property type="entry name" value="DnaB"/>
    <property type="match status" value="1"/>
</dbReference>
<keyword evidence="8" id="KW-0238">DNA-binding</keyword>
<dbReference type="Gene3D" id="1.10.860.10">
    <property type="entry name" value="DNAb Helicase, Chain A"/>
    <property type="match status" value="1"/>
</dbReference>
<evidence type="ECO:0000256" key="6">
    <source>
        <dbReference type="ARBA" id="ARBA00022806"/>
    </source>
</evidence>
<dbReference type="EMBL" id="LAZR01004929">
    <property type="protein sequence ID" value="KKN04372.1"/>
    <property type="molecule type" value="Genomic_DNA"/>
</dbReference>
<dbReference type="InterPro" id="IPR007694">
    <property type="entry name" value="DNA_helicase_DnaB-like_C"/>
</dbReference>
<dbReference type="InterPro" id="IPR003593">
    <property type="entry name" value="AAA+_ATPase"/>
</dbReference>
<accession>A0A0F9MY72</accession>